<gene>
    <name evidence="3" type="ORF">ABB37_05562</name>
</gene>
<dbReference type="SUPFAM" id="SSF56300">
    <property type="entry name" value="Metallo-dependent phosphatases"/>
    <property type="match status" value="1"/>
</dbReference>
<feature type="region of interest" description="Disordered" evidence="1">
    <location>
        <begin position="428"/>
        <end position="479"/>
    </location>
</feature>
<feature type="region of interest" description="Disordered" evidence="1">
    <location>
        <begin position="955"/>
        <end position="1012"/>
    </location>
</feature>
<dbReference type="InterPro" id="IPR006186">
    <property type="entry name" value="Ser/Thr-sp_prot-phosphatase"/>
</dbReference>
<feature type="compositionally biased region" description="Low complexity" evidence="1">
    <location>
        <begin position="435"/>
        <end position="445"/>
    </location>
</feature>
<evidence type="ECO:0000313" key="4">
    <source>
        <dbReference type="Proteomes" id="UP000037923"/>
    </source>
</evidence>
<dbReference type="InterPro" id="IPR050341">
    <property type="entry name" value="PP1_catalytic_subunit"/>
</dbReference>
<dbReference type="Pfam" id="PF00149">
    <property type="entry name" value="Metallophos"/>
    <property type="match status" value="1"/>
</dbReference>
<dbReference type="CDD" id="cd00144">
    <property type="entry name" value="MPP_PPP_family"/>
    <property type="match status" value="1"/>
</dbReference>
<dbReference type="SMART" id="SM00156">
    <property type="entry name" value="PP2Ac"/>
    <property type="match status" value="1"/>
</dbReference>
<feature type="region of interest" description="Disordered" evidence="1">
    <location>
        <begin position="1"/>
        <end position="51"/>
    </location>
</feature>
<accession>A0A0N0VEV9</accession>
<proteinExistence type="predicted"/>
<dbReference type="Gene3D" id="3.60.21.10">
    <property type="match status" value="1"/>
</dbReference>
<dbReference type="PRINTS" id="PR00114">
    <property type="entry name" value="STPHPHTASE"/>
</dbReference>
<feature type="compositionally biased region" description="Polar residues" evidence="1">
    <location>
        <begin position="888"/>
        <end position="910"/>
    </location>
</feature>
<dbReference type="RefSeq" id="XP_015657462.1">
    <property type="nucleotide sequence ID" value="XM_015803637.1"/>
</dbReference>
<feature type="compositionally biased region" description="Low complexity" evidence="1">
    <location>
        <begin position="987"/>
        <end position="1000"/>
    </location>
</feature>
<feature type="region of interest" description="Disordered" evidence="1">
    <location>
        <begin position="273"/>
        <end position="300"/>
    </location>
</feature>
<dbReference type="PANTHER" id="PTHR11668:SF496">
    <property type="entry name" value="SERINE_THREONINE-PROTEIN PHOSPHATASE"/>
    <property type="match status" value="1"/>
</dbReference>
<dbReference type="InterPro" id="IPR004843">
    <property type="entry name" value="Calcineurin-like_PHP"/>
</dbReference>
<feature type="region of interest" description="Disordered" evidence="1">
    <location>
        <begin position="194"/>
        <end position="213"/>
    </location>
</feature>
<dbReference type="GO" id="GO:0004722">
    <property type="term" value="F:protein serine/threonine phosphatase activity"/>
    <property type="evidence" value="ECO:0007669"/>
    <property type="project" value="TreeGrafter"/>
</dbReference>
<comment type="caution">
    <text evidence="3">The sequence shown here is derived from an EMBL/GenBank/DDBJ whole genome shotgun (WGS) entry which is preliminary data.</text>
</comment>
<feature type="compositionally biased region" description="Basic and acidic residues" evidence="1">
    <location>
        <begin position="7"/>
        <end position="26"/>
    </location>
</feature>
<dbReference type="OrthoDB" id="262865at2759"/>
<feature type="region of interest" description="Disordered" evidence="1">
    <location>
        <begin position="324"/>
        <end position="395"/>
    </location>
</feature>
<organism evidence="3 4">
    <name type="scientific">Leptomonas pyrrhocoris</name>
    <name type="common">Firebug parasite</name>
    <dbReference type="NCBI Taxonomy" id="157538"/>
    <lineage>
        <taxon>Eukaryota</taxon>
        <taxon>Discoba</taxon>
        <taxon>Euglenozoa</taxon>
        <taxon>Kinetoplastea</taxon>
        <taxon>Metakinetoplastina</taxon>
        <taxon>Trypanosomatida</taxon>
        <taxon>Trypanosomatidae</taxon>
        <taxon>Leishmaniinae</taxon>
        <taxon>Leptomonas</taxon>
    </lineage>
</organism>
<feature type="compositionally biased region" description="Basic and acidic residues" evidence="1">
    <location>
        <begin position="278"/>
        <end position="289"/>
    </location>
</feature>
<name>A0A0N0VEV9_LEPPY</name>
<dbReference type="InterPro" id="IPR029052">
    <property type="entry name" value="Metallo-depent_PP-like"/>
</dbReference>
<feature type="compositionally biased region" description="Basic and acidic residues" evidence="1">
    <location>
        <begin position="339"/>
        <end position="349"/>
    </location>
</feature>
<keyword evidence="4" id="KW-1185">Reference proteome</keyword>
<dbReference type="RefSeq" id="XP_015657463.1">
    <property type="nucleotide sequence ID" value="XM_015803638.1"/>
</dbReference>
<protein>
    <recommendedName>
        <fullName evidence="2">Serine/threonine specific protein phosphatases domain-containing protein</fullName>
    </recommendedName>
</protein>
<feature type="region of interest" description="Disordered" evidence="1">
    <location>
        <begin position="1124"/>
        <end position="1183"/>
    </location>
</feature>
<dbReference type="PANTHER" id="PTHR11668">
    <property type="entry name" value="SERINE/THREONINE PROTEIN PHOSPHATASE"/>
    <property type="match status" value="1"/>
</dbReference>
<evidence type="ECO:0000313" key="3">
    <source>
        <dbReference type="EMBL" id="KPA79024.1"/>
    </source>
</evidence>
<evidence type="ECO:0000256" key="1">
    <source>
        <dbReference type="SAM" id="MobiDB-lite"/>
    </source>
</evidence>
<feature type="domain" description="Serine/threonine specific protein phosphatases" evidence="2">
    <location>
        <begin position="689"/>
        <end position="1017"/>
    </location>
</feature>
<dbReference type="Proteomes" id="UP000037923">
    <property type="component" value="Unassembled WGS sequence"/>
</dbReference>
<feature type="region of interest" description="Disordered" evidence="1">
    <location>
        <begin position="856"/>
        <end position="914"/>
    </location>
</feature>
<dbReference type="EMBL" id="LGTL01000011">
    <property type="protein sequence ID" value="KPA79023.1"/>
    <property type="molecule type" value="Genomic_DNA"/>
</dbReference>
<feature type="compositionally biased region" description="Polar residues" evidence="1">
    <location>
        <begin position="1026"/>
        <end position="1046"/>
    </location>
</feature>
<dbReference type="GO" id="GO:0005634">
    <property type="term" value="C:nucleus"/>
    <property type="evidence" value="ECO:0007669"/>
    <property type="project" value="TreeGrafter"/>
</dbReference>
<feature type="region of interest" description="Disordered" evidence="1">
    <location>
        <begin position="1202"/>
        <end position="1223"/>
    </location>
</feature>
<sequence length="1441" mass="154966">MPSDGSPVDRRNDVRRSGGSKAHDTDPVTGRSVSSSNEGASEEPNDHGLTYSECEAVQKKGSMARISVTAGDGGVLVRWDSNTGDVLVAPTAVTVAVAGDWVRAARIVAEGNARAVRLIILNASFRVYVDGQRLTRVGSPVLVRPSQKVTFAADPTVYSLAAASASPCAEAAAAAGGMRCYGHRPVLLPVKMRGQQAKPHAPSASPLPRVPSAEAQQTAFLSLSGTSIASTGDVAAQPPLGGRDAWMTGELVLPMGPAEPHLLRRHSSVRIKTNAEQQDCHHDTHEPDVSPHGAAQTSVADSTASSAAACGTAEVLYVSGAGAEGPTGVTDLLTEASPDGERRTSDVIESKLNASRNGHTTNGKDRLGASPLRSHHDVRKRTAPSAPVVQKGRQRQQTAQLLHAFFTWGQVATVASPDWKTLYGLWSDDPNRVPTETSDSESSSDAFAAAMQSRRKCRKQSTPPRAERPNRQRTVQNGLAARAAPVRGRPTPPAAAAAADAHRFTIGSYCARWLRGVDGPVFITPDRRTTRRNPTHSAIAPGDWMNRMGSALKEKLRLKQRVAAVPFVVETFGGTHRYRPLATKSAVVSRDSGDDGGGELDRRREAVFEFTEQTRKGCVEEGPWGYPPVARELVTRHTGAVLHSAMRFLPESTTGARKASFLHDALCRTYDAATDQFTYLSFPGLPDLLYTAFMAVSEELMATLEAGRPVRRLASPLLCGGDLFGSFKDLLQVLGSVAHFTHWSMMHHPLVLLGNYVDLGWHSVEVMLLLCSWACLQPSKVHLLRGPHEDPLVNGDYRRLGKRCLRYKCRQRFGARKGVALWARFNRIFALLPIAAVVDGNVFVVHGGVPRLLPSPVEGDAEAHEGRCNSGKDAVGHRMRARPGGALYSNSSGVPTPTTTATESAWNTSSRHADPPWNSSVFSLASPSLGGSWRPPSAVQIFPASAEDVYCGSATDGHEVQRGGAKGVHGGAPRHHAKRSVPAGRCGRSAAVAGGPASGATEEKRMALQPTTATSDVDAFVERRNTSSFSDGEGSAETTPQSSNTPFKVVSGVAASGYAPLTGPPTEDFSYFEACARARSSRAHTPLVHLCSGSYAATALSNDAPSALVFDTTVSEVAARVREDSAAETSTSTAEAITATTSSATAIAARRDPHRAESSSAEDAAVKQQRHPPDTPQTQRGAPTEADFEKLLLSASMRDFSFPSLQPDKKPPDSNSELGECESMNDERDARRCRLIRELIWNRPRDAASKLCETAEEVTVVKGVVQPRWWSPREVWCCCACPSATGAHRCCGIFGSGGLVHFLHRFSFSLLVRGAPEDTSNMHGALLAEEGRLLSLLTCTRLCKRLTQAAACVLLPTTFQLATWGAQELAGSFEQVSFRDPAQFHGPREEREQSRCFIHEQVDARMKDEEQVEPHDRWGVVSACAEVQRQRILKKRVEREQ</sequence>
<dbReference type="GO" id="GO:0005737">
    <property type="term" value="C:cytoplasm"/>
    <property type="evidence" value="ECO:0007669"/>
    <property type="project" value="TreeGrafter"/>
</dbReference>
<feature type="compositionally biased region" description="Polar residues" evidence="1">
    <location>
        <begin position="352"/>
        <end position="361"/>
    </location>
</feature>
<dbReference type="VEuPathDB" id="TriTrypDB:LpyrH10_11_0270"/>
<dbReference type="OMA" id="DVGWHSV"/>
<evidence type="ECO:0000259" key="2">
    <source>
        <dbReference type="SMART" id="SM00156"/>
    </source>
</evidence>
<feature type="compositionally biased region" description="Low complexity" evidence="1">
    <location>
        <begin position="1127"/>
        <end position="1148"/>
    </location>
</feature>
<dbReference type="GeneID" id="26905852"/>
<feature type="region of interest" description="Disordered" evidence="1">
    <location>
        <begin position="1026"/>
        <end position="1047"/>
    </location>
</feature>
<dbReference type="EMBL" id="LGTL01000011">
    <property type="protein sequence ID" value="KPA79024.1"/>
    <property type="molecule type" value="Genomic_DNA"/>
</dbReference>
<reference evidence="3 4" key="1">
    <citation type="submission" date="2015-07" db="EMBL/GenBank/DDBJ databases">
        <title>High-quality genome of monoxenous trypanosomatid Leptomonas pyrrhocoris.</title>
        <authorList>
            <person name="Flegontov P."/>
            <person name="Butenko A."/>
            <person name="Firsov S."/>
            <person name="Vlcek C."/>
            <person name="Logacheva M.D."/>
            <person name="Field M."/>
            <person name="Filatov D."/>
            <person name="Flegontova O."/>
            <person name="Gerasimov E."/>
            <person name="Jackson A.P."/>
            <person name="Kelly S."/>
            <person name="Opperdoes F."/>
            <person name="O'Reilly A."/>
            <person name="Votypka J."/>
            <person name="Yurchenko V."/>
            <person name="Lukes J."/>
        </authorList>
    </citation>
    <scope>NUCLEOTIDE SEQUENCE [LARGE SCALE GENOMIC DNA]</scope>
    <source>
        <strain evidence="3">H10</strain>
    </source>
</reference>